<protein>
    <submittedName>
        <fullName evidence="1">Uncharacterized protein</fullName>
    </submittedName>
</protein>
<name>A0ACD1AA53_9FIRM</name>
<organism evidence="1 2">
    <name type="scientific">Anoxybacterium hadale</name>
    <dbReference type="NCBI Taxonomy" id="3408580"/>
    <lineage>
        <taxon>Bacteria</taxon>
        <taxon>Bacillati</taxon>
        <taxon>Bacillota</taxon>
        <taxon>Clostridia</taxon>
        <taxon>Peptostreptococcales</taxon>
        <taxon>Anaerovoracaceae</taxon>
        <taxon>Anoxybacterium</taxon>
    </lineage>
</organism>
<reference evidence="1" key="1">
    <citation type="submission" date="2019-08" db="EMBL/GenBank/DDBJ databases">
        <title>Genome sequence of Clostridiales bacterium MT110.</title>
        <authorList>
            <person name="Cao J."/>
        </authorList>
    </citation>
    <scope>NUCLEOTIDE SEQUENCE</scope>
    <source>
        <strain evidence="1">MT110</strain>
    </source>
</reference>
<evidence type="ECO:0000313" key="1">
    <source>
        <dbReference type="EMBL" id="QOX63413.1"/>
    </source>
</evidence>
<accession>A0ACD1AA53</accession>
<evidence type="ECO:0000313" key="2">
    <source>
        <dbReference type="Proteomes" id="UP000594014"/>
    </source>
</evidence>
<dbReference type="EMBL" id="CP042469">
    <property type="protein sequence ID" value="QOX63413.1"/>
    <property type="molecule type" value="Genomic_DNA"/>
</dbReference>
<sequence length="97" mass="11305">METAEPEIFRWNVQESEELWNEVADYIDTAYDYDKIEKIYLSGDGASWIKSGATIINKSIFVLDRYHLHKAVKTAGAHIENAEREIWRALKEKTKNT</sequence>
<dbReference type="Proteomes" id="UP000594014">
    <property type="component" value="Chromosome"/>
</dbReference>
<gene>
    <name evidence="1" type="ORF">FRZ06_08625</name>
</gene>
<keyword evidence="2" id="KW-1185">Reference proteome</keyword>
<proteinExistence type="predicted"/>